<accession>A0A0F9UY26</accession>
<name>A0A0F9UY26_9ZZZZ</name>
<sequence length="61" mass="6648">MVKVKVIKVPIPVDPVPQKFTYVIELEATQARFLRGLLRHDYGGSLTAAQIIDGLNEAGLG</sequence>
<reference evidence="1" key="1">
    <citation type="journal article" date="2015" name="Nature">
        <title>Complex archaea that bridge the gap between prokaryotes and eukaryotes.</title>
        <authorList>
            <person name="Spang A."/>
            <person name="Saw J.H."/>
            <person name="Jorgensen S.L."/>
            <person name="Zaremba-Niedzwiedzka K."/>
            <person name="Martijn J."/>
            <person name="Lind A.E."/>
            <person name="van Eijk R."/>
            <person name="Schleper C."/>
            <person name="Guy L."/>
            <person name="Ettema T.J."/>
        </authorList>
    </citation>
    <scope>NUCLEOTIDE SEQUENCE</scope>
</reference>
<proteinExistence type="predicted"/>
<comment type="caution">
    <text evidence="1">The sequence shown here is derived from an EMBL/GenBank/DDBJ whole genome shotgun (WGS) entry which is preliminary data.</text>
</comment>
<organism evidence="1">
    <name type="scientific">marine sediment metagenome</name>
    <dbReference type="NCBI Taxonomy" id="412755"/>
    <lineage>
        <taxon>unclassified sequences</taxon>
        <taxon>metagenomes</taxon>
        <taxon>ecological metagenomes</taxon>
    </lineage>
</organism>
<protein>
    <submittedName>
        <fullName evidence="1">Uncharacterized protein</fullName>
    </submittedName>
</protein>
<dbReference type="AlphaFoldDB" id="A0A0F9UY26"/>
<gene>
    <name evidence="1" type="ORF">LCGC14_0474260</name>
</gene>
<dbReference type="EMBL" id="LAZR01000509">
    <property type="protein sequence ID" value="KKN66136.1"/>
    <property type="molecule type" value="Genomic_DNA"/>
</dbReference>
<evidence type="ECO:0000313" key="1">
    <source>
        <dbReference type="EMBL" id="KKN66136.1"/>
    </source>
</evidence>